<name>A0A7C2K2Q1_9PLAN</name>
<evidence type="ECO:0000313" key="4">
    <source>
        <dbReference type="EMBL" id="HEN16707.1"/>
    </source>
</evidence>
<feature type="transmembrane region" description="Helical" evidence="2">
    <location>
        <begin position="154"/>
        <end position="175"/>
    </location>
</feature>
<dbReference type="GO" id="GO:0006508">
    <property type="term" value="P:proteolysis"/>
    <property type="evidence" value="ECO:0007669"/>
    <property type="project" value="UniProtKB-KW"/>
</dbReference>
<accession>A0A7C2K2Q1</accession>
<sequence length="412" mass="43735">MSDMLLPPGENPHEPARSTPDFLPVPSPADNASPTPAESCGRTAVVEFFDESFRPQAHPGHKPGPGLPESLIWIAGLFTVQIVGSLFVTLLVALPLMTSTVTLPELPSFLMSLGEPGSPYLATLICSTQLLLLLAAVVAVPLRFAGRTAQALNTALPHPLHVAAIAGLVLPLGWFSSEIYRVALAGWQRLADTRPWMQLFDHTSSVELVQSAGGTMPLGHLLLAFAIVPAVAEELLFRGVIGRGLVARWGMVAGVAMASLLFAVVHVHPVHVAAVIPIGIALHLIYLATRSFWAPVLLHFLNNAWATVASEMASRGGADPLSLEAPFSPALLLSSLTTIIVLGALLYRTRTRYLLADGEEWSPGYVTAEQPPADLTVTQDNGLCSRRVLLTAGSAWAAFAVAFAAELVAFAR</sequence>
<feature type="region of interest" description="Disordered" evidence="1">
    <location>
        <begin position="1"/>
        <end position="38"/>
    </location>
</feature>
<keyword evidence="2" id="KW-1133">Transmembrane helix</keyword>
<reference evidence="4" key="1">
    <citation type="journal article" date="2020" name="mSystems">
        <title>Genome- and Community-Level Interaction Insights into Carbon Utilization and Element Cycling Functions of Hydrothermarchaeota in Hydrothermal Sediment.</title>
        <authorList>
            <person name="Zhou Z."/>
            <person name="Liu Y."/>
            <person name="Xu W."/>
            <person name="Pan J."/>
            <person name="Luo Z.H."/>
            <person name="Li M."/>
        </authorList>
    </citation>
    <scope>NUCLEOTIDE SEQUENCE [LARGE SCALE GENOMIC DNA]</scope>
    <source>
        <strain evidence="4">SpSt-339</strain>
    </source>
</reference>
<keyword evidence="2" id="KW-0812">Transmembrane</keyword>
<dbReference type="InterPro" id="IPR052710">
    <property type="entry name" value="CAAX_protease"/>
</dbReference>
<feature type="transmembrane region" description="Helical" evidence="2">
    <location>
        <begin position="272"/>
        <end position="289"/>
    </location>
</feature>
<gene>
    <name evidence="4" type="ORF">ENQ76_14700</name>
</gene>
<dbReference type="EMBL" id="DSOK01000404">
    <property type="protein sequence ID" value="HEN16707.1"/>
    <property type="molecule type" value="Genomic_DNA"/>
</dbReference>
<comment type="caution">
    <text evidence="4">The sequence shown here is derived from an EMBL/GenBank/DDBJ whole genome shotgun (WGS) entry which is preliminary data.</text>
</comment>
<keyword evidence="4" id="KW-0645">Protease</keyword>
<feature type="transmembrane region" description="Helical" evidence="2">
    <location>
        <begin position="117"/>
        <end position="142"/>
    </location>
</feature>
<feature type="transmembrane region" description="Helical" evidence="2">
    <location>
        <begin position="326"/>
        <end position="347"/>
    </location>
</feature>
<dbReference type="GO" id="GO:0008237">
    <property type="term" value="F:metallopeptidase activity"/>
    <property type="evidence" value="ECO:0007669"/>
    <property type="project" value="UniProtKB-KW"/>
</dbReference>
<dbReference type="PANTHER" id="PTHR36435">
    <property type="entry name" value="SLR1288 PROTEIN"/>
    <property type="match status" value="1"/>
</dbReference>
<protein>
    <submittedName>
        <fullName evidence="4">CPBP family intramembrane metalloprotease</fullName>
    </submittedName>
</protein>
<evidence type="ECO:0000256" key="1">
    <source>
        <dbReference type="SAM" id="MobiDB-lite"/>
    </source>
</evidence>
<feature type="transmembrane region" description="Helical" evidence="2">
    <location>
        <begin position="71"/>
        <end position="97"/>
    </location>
</feature>
<feature type="transmembrane region" description="Helical" evidence="2">
    <location>
        <begin position="249"/>
        <end position="266"/>
    </location>
</feature>
<keyword evidence="4" id="KW-0482">Metalloprotease</keyword>
<dbReference type="AlphaFoldDB" id="A0A7C2K2Q1"/>
<feature type="transmembrane region" description="Helical" evidence="2">
    <location>
        <begin position="388"/>
        <end position="411"/>
    </location>
</feature>
<proteinExistence type="predicted"/>
<dbReference type="GO" id="GO:0080120">
    <property type="term" value="P:CAAX-box protein maturation"/>
    <property type="evidence" value="ECO:0007669"/>
    <property type="project" value="UniProtKB-ARBA"/>
</dbReference>
<dbReference type="PANTHER" id="PTHR36435:SF1">
    <property type="entry name" value="CAAX AMINO TERMINAL PROTEASE FAMILY PROTEIN"/>
    <property type="match status" value="1"/>
</dbReference>
<feature type="transmembrane region" description="Helical" evidence="2">
    <location>
        <begin position="218"/>
        <end position="237"/>
    </location>
</feature>
<dbReference type="GO" id="GO:0004175">
    <property type="term" value="F:endopeptidase activity"/>
    <property type="evidence" value="ECO:0007669"/>
    <property type="project" value="UniProtKB-ARBA"/>
</dbReference>
<keyword evidence="2" id="KW-0472">Membrane</keyword>
<dbReference type="Pfam" id="PF02517">
    <property type="entry name" value="Rce1-like"/>
    <property type="match status" value="1"/>
</dbReference>
<evidence type="ECO:0000256" key="2">
    <source>
        <dbReference type="SAM" id="Phobius"/>
    </source>
</evidence>
<feature type="domain" description="CAAX prenyl protease 2/Lysostaphin resistance protein A-like" evidence="3">
    <location>
        <begin position="221"/>
        <end position="304"/>
    </location>
</feature>
<keyword evidence="4" id="KW-0378">Hydrolase</keyword>
<dbReference type="InterPro" id="IPR003675">
    <property type="entry name" value="Rce1/LyrA-like_dom"/>
</dbReference>
<organism evidence="4">
    <name type="scientific">Schlesneria paludicola</name>
    <dbReference type="NCBI Taxonomy" id="360056"/>
    <lineage>
        <taxon>Bacteria</taxon>
        <taxon>Pseudomonadati</taxon>
        <taxon>Planctomycetota</taxon>
        <taxon>Planctomycetia</taxon>
        <taxon>Planctomycetales</taxon>
        <taxon>Planctomycetaceae</taxon>
        <taxon>Schlesneria</taxon>
    </lineage>
</organism>
<evidence type="ECO:0000259" key="3">
    <source>
        <dbReference type="Pfam" id="PF02517"/>
    </source>
</evidence>